<evidence type="ECO:0000313" key="5">
    <source>
        <dbReference type="Proteomes" id="UP000515908"/>
    </source>
</evidence>
<feature type="region of interest" description="Disordered" evidence="1">
    <location>
        <begin position="990"/>
        <end position="1026"/>
    </location>
</feature>
<dbReference type="Pfam" id="PF00929">
    <property type="entry name" value="RNase_T"/>
    <property type="match status" value="1"/>
</dbReference>
<organism evidence="4 5">
    <name type="scientific">Angomonas deanei</name>
    <dbReference type="NCBI Taxonomy" id="59799"/>
    <lineage>
        <taxon>Eukaryota</taxon>
        <taxon>Discoba</taxon>
        <taxon>Euglenozoa</taxon>
        <taxon>Kinetoplastea</taxon>
        <taxon>Metakinetoplastina</taxon>
        <taxon>Trypanosomatida</taxon>
        <taxon>Trypanosomatidae</taxon>
        <taxon>Strigomonadinae</taxon>
        <taxon>Angomonas</taxon>
    </lineage>
</organism>
<dbReference type="Gene3D" id="3.30.420.10">
    <property type="entry name" value="Ribonuclease H-like superfamily/Ribonuclease H"/>
    <property type="match status" value="1"/>
</dbReference>
<dbReference type="InterPro" id="IPR036397">
    <property type="entry name" value="RNaseH_sf"/>
</dbReference>
<protein>
    <submittedName>
        <fullName evidence="4">Exonuclease/DNA polymerase family A, putative</fullName>
    </submittedName>
</protein>
<dbReference type="PANTHER" id="PTHR10133:SF40">
    <property type="entry name" value="DNA POLYMERASE I PROTEIN B, PUTATIVE-RELATED"/>
    <property type="match status" value="1"/>
</dbReference>
<dbReference type="PRINTS" id="PR00868">
    <property type="entry name" value="DNAPOLI"/>
</dbReference>
<dbReference type="SMART" id="SM00482">
    <property type="entry name" value="POLAc"/>
    <property type="match status" value="1"/>
</dbReference>
<keyword evidence="4" id="KW-0378">Hydrolase</keyword>
<dbReference type="CDD" id="cd06127">
    <property type="entry name" value="DEDDh"/>
    <property type="match status" value="1"/>
</dbReference>
<dbReference type="SMART" id="SM00479">
    <property type="entry name" value="EXOIII"/>
    <property type="match status" value="1"/>
</dbReference>
<name>A0A7G2CI10_9TRYP</name>
<dbReference type="SUPFAM" id="SSF56672">
    <property type="entry name" value="DNA/RNA polymerases"/>
    <property type="match status" value="1"/>
</dbReference>
<keyword evidence="4" id="KW-0269">Exonuclease</keyword>
<feature type="domain" description="Exonuclease" evidence="2">
    <location>
        <begin position="491"/>
        <end position="689"/>
    </location>
</feature>
<dbReference type="PANTHER" id="PTHR10133">
    <property type="entry name" value="DNA POLYMERASE I"/>
    <property type="match status" value="1"/>
</dbReference>
<keyword evidence="5" id="KW-1185">Reference proteome</keyword>
<dbReference type="InterPro" id="IPR013520">
    <property type="entry name" value="Ribonucl_H"/>
</dbReference>
<dbReference type="InterPro" id="IPR002298">
    <property type="entry name" value="DNA_polymerase_A"/>
</dbReference>
<evidence type="ECO:0000259" key="3">
    <source>
        <dbReference type="SMART" id="SM00482"/>
    </source>
</evidence>
<dbReference type="GO" id="GO:0006261">
    <property type="term" value="P:DNA-templated DNA replication"/>
    <property type="evidence" value="ECO:0007669"/>
    <property type="project" value="InterPro"/>
</dbReference>
<dbReference type="AlphaFoldDB" id="A0A7G2CI10"/>
<feature type="domain" description="DNA-directed DNA polymerase family A palm" evidence="3">
    <location>
        <begin position="828"/>
        <end position="1025"/>
    </location>
</feature>
<dbReference type="InterPro" id="IPR012337">
    <property type="entry name" value="RNaseH-like_sf"/>
</dbReference>
<keyword evidence="4" id="KW-0540">Nuclease</keyword>
<dbReference type="GO" id="GO:0003677">
    <property type="term" value="F:DNA binding"/>
    <property type="evidence" value="ECO:0007669"/>
    <property type="project" value="InterPro"/>
</dbReference>
<reference evidence="4 5" key="1">
    <citation type="submission" date="2020-08" db="EMBL/GenBank/DDBJ databases">
        <authorList>
            <person name="Newling K."/>
            <person name="Davey J."/>
            <person name="Forrester S."/>
        </authorList>
    </citation>
    <scope>NUCLEOTIDE SEQUENCE [LARGE SCALE GENOMIC DNA]</scope>
    <source>
        <strain evidence="5">Crithidia deanei Carvalho (ATCC PRA-265)</strain>
    </source>
</reference>
<dbReference type="EMBL" id="LR877158">
    <property type="protein sequence ID" value="CAD2219500.1"/>
    <property type="molecule type" value="Genomic_DNA"/>
</dbReference>
<dbReference type="InterPro" id="IPR001098">
    <property type="entry name" value="DNA-dir_DNA_pol_A_palm_dom"/>
</dbReference>
<dbReference type="GO" id="GO:0004527">
    <property type="term" value="F:exonuclease activity"/>
    <property type="evidence" value="ECO:0007669"/>
    <property type="project" value="UniProtKB-KW"/>
</dbReference>
<dbReference type="InterPro" id="IPR043502">
    <property type="entry name" value="DNA/RNA_pol_sf"/>
</dbReference>
<dbReference type="Gene3D" id="3.30.70.370">
    <property type="match status" value="1"/>
</dbReference>
<accession>A0A7G2CI10</accession>
<evidence type="ECO:0000256" key="1">
    <source>
        <dbReference type="SAM" id="MobiDB-lite"/>
    </source>
</evidence>
<sequence length="1026" mass="115186">MNLSVWHVQRQKRYHAKGMLSDIIGGLIQSHARRIIFLPTNRTDRRLLFSCRAALLKTGCLCTVVYASDLSEQFRGNYQSDPSRYWTSLKEDGRVLDADLLLHIYQAAGVTLRASHKTYLLESGKVKEEDTKPLQEEDALVCRTDVEEWLAPLRSPARVAAEEAQLQQYTKYLVIGYTTTEHTAHGQPNCATAAVNYVIATAMMDDEGHTLLPWVYHEARGELRLPSLDRYDVLVLHGAKRFLLFCWQDPELVRFLRRGGRVWCTQQAEYILEAQRVKSGGNQLENVALKYGFHTPPSSVIGQTKEELPFSFHRRFLVEAVTATRGVFQGQLTKAVRQSQLLCAAHRMDALLAMTAMEYSGIFIDIKEAERQSLVLQNSASVIDQALQAYVPTEVPQDMRLSFDWTSVTVMHAYLFGGKITIGLTTSARTKWSWLNNLVHLCFRFGHWDQLSSEVHLRRYVALSGLEATSNVTKRIGEHLVQQNSSKKKYRLVLFDIETTGLNPATDAVIEVALYDPVSNNSFTSLVNPQRPITPRTTEIHKITNAAVKGAPTIDVVGKSVAKFLKLDAKSYNENEVLVLVGHNVFSIDEPMLRRAVAPHVSQEAGDGVLYCDSLAMLRALKMQLQHSRMVGSRKKNKDVLEKLTSSLRLGDLIKNLNIVPEGSLHRADTDTRALWYVLVNAYGLGGKSPSEQVQHLLKEAANTLVTFPSTGCFVPTDRRQQALQVLLPGVASDTIKNQKLLHSLEKQPLSDTVLKTLKGHGLKVADLLLRRMQLDQYAFRFFHSDSKTLNVIHDDHTVHQLIDTTSSNTSRTVSAYPSCQNIPKDDKSSVRRLFASRFGAMGRCIEIDYSQLEIYVLAVLCNDENLTRDLKNGVDFHIKRAAFFSGLSYEEIEKGYKKGDPRFVKLRKTAKQFSFQRLYGAGVPLLHKTTGISVKDLTASIAAEDKEYPGIAAFHRMTRSVALRPNNPGLPTGFVVEMPTGLRMHLKTRDVNPQPTAAEKLSHPRLRRGVGANDGRARLPPLVRK</sequence>
<gene>
    <name evidence="4" type="ORF">ADEAN_000700800</name>
</gene>
<dbReference type="GO" id="GO:0003887">
    <property type="term" value="F:DNA-directed DNA polymerase activity"/>
    <property type="evidence" value="ECO:0007669"/>
    <property type="project" value="InterPro"/>
</dbReference>
<proteinExistence type="predicted"/>
<dbReference type="Pfam" id="PF00476">
    <property type="entry name" value="DNA_pol_A"/>
    <property type="match status" value="1"/>
</dbReference>
<dbReference type="GO" id="GO:0006302">
    <property type="term" value="P:double-strand break repair"/>
    <property type="evidence" value="ECO:0007669"/>
    <property type="project" value="TreeGrafter"/>
</dbReference>
<dbReference type="Gene3D" id="1.10.150.20">
    <property type="entry name" value="5' to 3' exonuclease, C-terminal subdomain"/>
    <property type="match status" value="1"/>
</dbReference>
<dbReference type="SUPFAM" id="SSF53098">
    <property type="entry name" value="Ribonuclease H-like"/>
    <property type="match status" value="1"/>
</dbReference>
<evidence type="ECO:0000313" key="4">
    <source>
        <dbReference type="EMBL" id="CAD2219500.1"/>
    </source>
</evidence>
<dbReference type="Proteomes" id="UP000515908">
    <property type="component" value="Chromosome 14"/>
</dbReference>
<evidence type="ECO:0000259" key="2">
    <source>
        <dbReference type="SMART" id="SM00479"/>
    </source>
</evidence>
<dbReference type="VEuPathDB" id="TriTrypDB:ADEAN_000700800"/>